<dbReference type="SUPFAM" id="SSF53850">
    <property type="entry name" value="Periplasmic binding protein-like II"/>
    <property type="match status" value="1"/>
</dbReference>
<evidence type="ECO:0000256" key="2">
    <source>
        <dbReference type="ARBA" id="ARBA00023015"/>
    </source>
</evidence>
<dbReference type="RefSeq" id="WP_406720359.1">
    <property type="nucleotide sequence ID" value="NZ_CP135443.1"/>
</dbReference>
<evidence type="ECO:0000313" key="8">
    <source>
        <dbReference type="Proteomes" id="UP001623290"/>
    </source>
</evidence>
<dbReference type="Gene3D" id="1.10.10.10">
    <property type="entry name" value="Winged helix-like DNA-binding domain superfamily/Winged helix DNA-binding domain"/>
    <property type="match status" value="1"/>
</dbReference>
<evidence type="ECO:0000256" key="5">
    <source>
        <dbReference type="ARBA" id="ARBA00023163"/>
    </source>
</evidence>
<keyword evidence="3" id="KW-0238">DNA-binding</keyword>
<keyword evidence="5" id="KW-0804">Transcription</keyword>
<dbReference type="InterPro" id="IPR005119">
    <property type="entry name" value="LysR_subst-bd"/>
</dbReference>
<organism evidence="7 8">
    <name type="scientific">Thioclava litoralis</name>
    <dbReference type="NCBI Taxonomy" id="3076557"/>
    <lineage>
        <taxon>Bacteria</taxon>
        <taxon>Pseudomonadati</taxon>
        <taxon>Pseudomonadota</taxon>
        <taxon>Alphaproteobacteria</taxon>
        <taxon>Rhodobacterales</taxon>
        <taxon>Paracoccaceae</taxon>
        <taxon>Thioclava</taxon>
    </lineage>
</organism>
<protein>
    <submittedName>
        <fullName evidence="7">LysR substrate-binding domain-containing protein</fullName>
    </submittedName>
</protein>
<comment type="similarity">
    <text evidence="1">Belongs to the LysR transcriptional regulatory family.</text>
</comment>
<dbReference type="EMBL" id="CP135443">
    <property type="protein sequence ID" value="WRY32857.1"/>
    <property type="molecule type" value="Genomic_DNA"/>
</dbReference>
<dbReference type="CDD" id="cd08411">
    <property type="entry name" value="PBP2_OxyR"/>
    <property type="match status" value="1"/>
</dbReference>
<sequence>MTLRELQYLVELARLRNFRRAAEMCNVSQPTLSTQLRKLEESLGVQLIERSKRQVLLTPVGEEIVARAQKMLDEARDIRAIAERNRAPDTGRLRLGAFPTLGPYLLPALLPEIARKFPKLQLQLFEEKSETLLGLLRSGDLDAALLALPIEDPTLQTQPLFEEPFLLAVPQGHRLAHSGPLYLADLGAEEMMLLEDGHCLRDQAVSLCNRWGLDEIEGFRATSLETLRQMVAAGMGITLLPKLATEGPMAASAVMSLIPLADIPEPGRQIGMIWRRSSYMVPLLRQIAKITAQVAKTRLGQQSKSTT</sequence>
<proteinExistence type="inferred from homology"/>
<evidence type="ECO:0000256" key="1">
    <source>
        <dbReference type="ARBA" id="ARBA00009437"/>
    </source>
</evidence>
<dbReference type="Pfam" id="PF03466">
    <property type="entry name" value="LysR_substrate"/>
    <property type="match status" value="1"/>
</dbReference>
<dbReference type="Pfam" id="PF00126">
    <property type="entry name" value="HTH_1"/>
    <property type="match status" value="1"/>
</dbReference>
<dbReference type="Gene3D" id="3.40.190.10">
    <property type="entry name" value="Periplasmic binding protein-like II"/>
    <property type="match status" value="2"/>
</dbReference>
<name>A0ABZ1DZJ0_9RHOB</name>
<dbReference type="Proteomes" id="UP001623290">
    <property type="component" value="Chromosome"/>
</dbReference>
<dbReference type="InterPro" id="IPR036390">
    <property type="entry name" value="WH_DNA-bd_sf"/>
</dbReference>
<gene>
    <name evidence="7" type="ORF">RPE78_09065</name>
</gene>
<dbReference type="PROSITE" id="PS50931">
    <property type="entry name" value="HTH_LYSR"/>
    <property type="match status" value="1"/>
</dbReference>
<feature type="domain" description="HTH lysR-type" evidence="6">
    <location>
        <begin position="1"/>
        <end position="58"/>
    </location>
</feature>
<accession>A0ABZ1DZJ0</accession>
<dbReference type="PRINTS" id="PR00039">
    <property type="entry name" value="HTHLYSR"/>
</dbReference>
<keyword evidence="2" id="KW-0805">Transcription regulation</keyword>
<dbReference type="SUPFAM" id="SSF46785">
    <property type="entry name" value="Winged helix' DNA-binding domain"/>
    <property type="match status" value="1"/>
</dbReference>
<evidence type="ECO:0000313" key="7">
    <source>
        <dbReference type="EMBL" id="WRY32857.1"/>
    </source>
</evidence>
<dbReference type="PANTHER" id="PTHR30346:SF26">
    <property type="entry name" value="HYDROGEN PEROXIDE-INDUCIBLE GENES ACTIVATOR"/>
    <property type="match status" value="1"/>
</dbReference>
<evidence type="ECO:0000256" key="4">
    <source>
        <dbReference type="ARBA" id="ARBA00023159"/>
    </source>
</evidence>
<dbReference type="InterPro" id="IPR000847">
    <property type="entry name" value="LysR_HTH_N"/>
</dbReference>
<keyword evidence="8" id="KW-1185">Reference proteome</keyword>
<reference evidence="7 8" key="1">
    <citation type="submission" date="2023-09" db="EMBL/GenBank/DDBJ databases">
        <title>Thioclava shenzhenensis sp. nov., a multidrug resistant bacteria-antagonizing species isolated from coastal seawater.</title>
        <authorList>
            <person name="Long M."/>
        </authorList>
    </citation>
    <scope>NUCLEOTIDE SEQUENCE [LARGE SCALE GENOMIC DNA]</scope>
    <source>
        <strain evidence="7 8">FTW29</strain>
    </source>
</reference>
<evidence type="ECO:0000256" key="3">
    <source>
        <dbReference type="ARBA" id="ARBA00023125"/>
    </source>
</evidence>
<evidence type="ECO:0000259" key="6">
    <source>
        <dbReference type="PROSITE" id="PS50931"/>
    </source>
</evidence>
<dbReference type="InterPro" id="IPR036388">
    <property type="entry name" value="WH-like_DNA-bd_sf"/>
</dbReference>
<keyword evidence="4" id="KW-0010">Activator</keyword>
<dbReference type="PANTHER" id="PTHR30346">
    <property type="entry name" value="TRANSCRIPTIONAL DUAL REGULATOR HCAR-RELATED"/>
    <property type="match status" value="1"/>
</dbReference>